<dbReference type="Proteomes" id="UP001226574">
    <property type="component" value="Unassembled WGS sequence"/>
</dbReference>
<protein>
    <submittedName>
        <fullName evidence="2">Retron Ec48 family effector membrane protein</fullName>
    </submittedName>
</protein>
<comment type="caution">
    <text evidence="2">The sequence shown here is derived from an EMBL/GenBank/DDBJ whole genome shotgun (WGS) entry which is preliminary data.</text>
</comment>
<evidence type="ECO:0000313" key="2">
    <source>
        <dbReference type="EMBL" id="MDQ9091256.1"/>
    </source>
</evidence>
<evidence type="ECO:0000256" key="1">
    <source>
        <dbReference type="SAM" id="Phobius"/>
    </source>
</evidence>
<dbReference type="RefSeq" id="WP_309038647.1">
    <property type="nucleotide sequence ID" value="NZ_JAVIFY010000003.1"/>
</dbReference>
<feature type="transmembrane region" description="Helical" evidence="1">
    <location>
        <begin position="65"/>
        <end position="86"/>
    </location>
</feature>
<gene>
    <name evidence="2" type="ORF">RC083_06580</name>
</gene>
<accession>A0ABU1BA74</accession>
<keyword evidence="1" id="KW-0812">Transmembrane</keyword>
<dbReference type="EMBL" id="JAVIFY010000003">
    <property type="protein sequence ID" value="MDQ9091256.1"/>
    <property type="molecule type" value="Genomic_DNA"/>
</dbReference>
<keyword evidence="3" id="KW-1185">Reference proteome</keyword>
<organism evidence="2 3">
    <name type="scientific">Pseudoalteromonas haloplanktis</name>
    <name type="common">Alteromonas haloplanktis</name>
    <dbReference type="NCBI Taxonomy" id="228"/>
    <lineage>
        <taxon>Bacteria</taxon>
        <taxon>Pseudomonadati</taxon>
        <taxon>Pseudomonadota</taxon>
        <taxon>Gammaproteobacteria</taxon>
        <taxon>Alteromonadales</taxon>
        <taxon>Pseudoalteromonadaceae</taxon>
        <taxon>Pseudoalteromonas</taxon>
    </lineage>
</organism>
<keyword evidence="1" id="KW-0472">Membrane</keyword>
<sequence length="246" mass="28325">MLIKEDKIIKKSITALLLILITTLLMSLISIIYSFNTDDTLTFSFCITEKCISVISENFKNTLTFANSVITVSLSAFTVLGIFIAAMSYKLSVSSSLINNHINNFNLFSNFITNHIDSSNYLSVKNIDIYLLYDSIYPKSREGQFGCYESYFNFINQIRNYLLKASNSYKSGKRINPTEFKYGEHQDKLIAFFKEIGINLEKQHKNDFYLVEAELFSFLDNITLAFTNANKTQKKFFLSSITTHYR</sequence>
<dbReference type="NCBIfam" id="NF038235">
    <property type="entry name" value="retron_Ec48_2TM"/>
    <property type="match status" value="1"/>
</dbReference>
<feature type="transmembrane region" description="Helical" evidence="1">
    <location>
        <begin position="12"/>
        <end position="35"/>
    </location>
</feature>
<dbReference type="InterPro" id="IPR053597">
    <property type="entry name" value="Retron_Ec48_antiviral"/>
</dbReference>
<name>A0ABU1BA74_PSEHA</name>
<keyword evidence="1" id="KW-1133">Transmembrane helix</keyword>
<reference evidence="2 3" key="1">
    <citation type="submission" date="2023-08" db="EMBL/GenBank/DDBJ databases">
        <title>Pseudoalteromonas haloplanktis LL1 genome.</title>
        <authorList>
            <person name="Wu S."/>
        </authorList>
    </citation>
    <scope>NUCLEOTIDE SEQUENCE [LARGE SCALE GENOMIC DNA]</scope>
    <source>
        <strain evidence="2 3">LL1</strain>
    </source>
</reference>
<proteinExistence type="predicted"/>
<evidence type="ECO:0000313" key="3">
    <source>
        <dbReference type="Proteomes" id="UP001226574"/>
    </source>
</evidence>